<sequence length="634" mass="71062">MSLPFDSPHDGNPPPDIPNTLVSYNQAWERLINDIVPQNELTPLVETIFSNEKAFDINRLRRNDAQTFIDVVDKALDNSSLTPQIRRRCVKSLRKMCADHALVPSSLKIELCNNPSDVLLYRGGFGDVWKREYQGREVAVKVLRIYATSDLRKVIRRFCKEFVPWKALQHPNVLPLLGVRMAKTEFAMVSDWMSNGNINQFVIAHHNANRFELLADVANGLIYIHGQGMVHGDLKGANILVDQTYHARLADFGLITIISDSSTFDSSTQGGTIRWMSPELFDPETQGYRQTKFSDCYALGMVVYEVLSGRIPFHQYGKWVISSKVSRGDRPERPQGAEGEWFTDDVWEVIERCWMHQPGSRPSIENVLQYLEKFSRFWTPSSRPSVVTPSTLDLSTLYAFEISNGRNLNADEGEASSPFELSTKLSLEDYADDNNVGSPLPSHRHVSPIVSPSRLLAEWGSDDIPEIRTNNARLPSLRFAPASWLDHREPCVIETEVPLLGGTAGSHPDPPASPVTAISPTYFRDGSPDTNSNGDGMANNYLHTSTVPTDIFSSHRTHGRPVPTPPAQNNLIETRFSSEAFSTVPSYNSPVYDRGGVMFPDSEGWNKFCINSMVCREAGLHAIRLISRSRVRKG</sequence>
<name>A0ACB6ZDW7_THEGA</name>
<dbReference type="EMBL" id="MU118031">
    <property type="protein sequence ID" value="KAF9647563.1"/>
    <property type="molecule type" value="Genomic_DNA"/>
</dbReference>
<reference evidence="1" key="1">
    <citation type="submission" date="2019-10" db="EMBL/GenBank/DDBJ databases">
        <authorList>
            <consortium name="DOE Joint Genome Institute"/>
            <person name="Kuo A."/>
            <person name="Miyauchi S."/>
            <person name="Kiss E."/>
            <person name="Drula E."/>
            <person name="Kohler A."/>
            <person name="Sanchez-Garcia M."/>
            <person name="Andreopoulos B."/>
            <person name="Barry K.W."/>
            <person name="Bonito G."/>
            <person name="Buee M."/>
            <person name="Carver A."/>
            <person name="Chen C."/>
            <person name="Cichocki N."/>
            <person name="Clum A."/>
            <person name="Culley D."/>
            <person name="Crous P.W."/>
            <person name="Fauchery L."/>
            <person name="Girlanda M."/>
            <person name="Hayes R."/>
            <person name="Keri Z."/>
            <person name="Labutti K."/>
            <person name="Lipzen A."/>
            <person name="Lombard V."/>
            <person name="Magnuson J."/>
            <person name="Maillard F."/>
            <person name="Morin E."/>
            <person name="Murat C."/>
            <person name="Nolan M."/>
            <person name="Ohm R."/>
            <person name="Pangilinan J."/>
            <person name="Pereira M."/>
            <person name="Perotto S."/>
            <person name="Peter M."/>
            <person name="Riley R."/>
            <person name="Sitrit Y."/>
            <person name="Stielow B."/>
            <person name="Szollosi G."/>
            <person name="Zifcakova L."/>
            <person name="Stursova M."/>
            <person name="Spatafora J.W."/>
            <person name="Tedersoo L."/>
            <person name="Vaario L.-M."/>
            <person name="Yamada A."/>
            <person name="Yan M."/>
            <person name="Wang P."/>
            <person name="Xu J."/>
            <person name="Bruns T."/>
            <person name="Baldrian P."/>
            <person name="Vilgalys R."/>
            <person name="Henrissat B."/>
            <person name="Grigoriev I.V."/>
            <person name="Hibbett D."/>
            <person name="Nagy L.G."/>
            <person name="Martin F.M."/>
        </authorList>
    </citation>
    <scope>NUCLEOTIDE SEQUENCE</scope>
    <source>
        <strain evidence="1">P2</strain>
    </source>
</reference>
<gene>
    <name evidence="1" type="ORF">BDM02DRAFT_2654205</name>
</gene>
<dbReference type="Proteomes" id="UP000886501">
    <property type="component" value="Unassembled WGS sequence"/>
</dbReference>
<evidence type="ECO:0000313" key="2">
    <source>
        <dbReference type="Proteomes" id="UP000886501"/>
    </source>
</evidence>
<organism evidence="1 2">
    <name type="scientific">Thelephora ganbajun</name>
    <name type="common">Ganba fungus</name>
    <dbReference type="NCBI Taxonomy" id="370292"/>
    <lineage>
        <taxon>Eukaryota</taxon>
        <taxon>Fungi</taxon>
        <taxon>Dikarya</taxon>
        <taxon>Basidiomycota</taxon>
        <taxon>Agaricomycotina</taxon>
        <taxon>Agaricomycetes</taxon>
        <taxon>Thelephorales</taxon>
        <taxon>Thelephoraceae</taxon>
        <taxon>Thelephora</taxon>
    </lineage>
</organism>
<evidence type="ECO:0000313" key="1">
    <source>
        <dbReference type="EMBL" id="KAF9647563.1"/>
    </source>
</evidence>
<accession>A0ACB6ZDW7</accession>
<proteinExistence type="predicted"/>
<reference evidence="1" key="2">
    <citation type="journal article" date="2020" name="Nat. Commun.">
        <title>Large-scale genome sequencing of mycorrhizal fungi provides insights into the early evolution of symbiotic traits.</title>
        <authorList>
            <person name="Miyauchi S."/>
            <person name="Kiss E."/>
            <person name="Kuo A."/>
            <person name="Drula E."/>
            <person name="Kohler A."/>
            <person name="Sanchez-Garcia M."/>
            <person name="Morin E."/>
            <person name="Andreopoulos B."/>
            <person name="Barry K.W."/>
            <person name="Bonito G."/>
            <person name="Buee M."/>
            <person name="Carver A."/>
            <person name="Chen C."/>
            <person name="Cichocki N."/>
            <person name="Clum A."/>
            <person name="Culley D."/>
            <person name="Crous P.W."/>
            <person name="Fauchery L."/>
            <person name="Girlanda M."/>
            <person name="Hayes R.D."/>
            <person name="Keri Z."/>
            <person name="LaButti K."/>
            <person name="Lipzen A."/>
            <person name="Lombard V."/>
            <person name="Magnuson J."/>
            <person name="Maillard F."/>
            <person name="Murat C."/>
            <person name="Nolan M."/>
            <person name="Ohm R.A."/>
            <person name="Pangilinan J."/>
            <person name="Pereira M.F."/>
            <person name="Perotto S."/>
            <person name="Peter M."/>
            <person name="Pfister S."/>
            <person name="Riley R."/>
            <person name="Sitrit Y."/>
            <person name="Stielow J.B."/>
            <person name="Szollosi G."/>
            <person name="Zifcakova L."/>
            <person name="Stursova M."/>
            <person name="Spatafora J.W."/>
            <person name="Tedersoo L."/>
            <person name="Vaario L.M."/>
            <person name="Yamada A."/>
            <person name="Yan M."/>
            <person name="Wang P."/>
            <person name="Xu J."/>
            <person name="Bruns T."/>
            <person name="Baldrian P."/>
            <person name="Vilgalys R."/>
            <person name="Dunand C."/>
            <person name="Henrissat B."/>
            <person name="Grigoriev I.V."/>
            <person name="Hibbett D."/>
            <person name="Nagy L.G."/>
            <person name="Martin F.M."/>
        </authorList>
    </citation>
    <scope>NUCLEOTIDE SEQUENCE</scope>
    <source>
        <strain evidence="1">P2</strain>
    </source>
</reference>
<protein>
    <submittedName>
        <fullName evidence="1">Kinase-like protein</fullName>
    </submittedName>
</protein>
<comment type="caution">
    <text evidence="1">The sequence shown here is derived from an EMBL/GenBank/DDBJ whole genome shotgun (WGS) entry which is preliminary data.</text>
</comment>
<keyword evidence="2" id="KW-1185">Reference proteome</keyword>